<evidence type="ECO:0000313" key="3">
    <source>
        <dbReference type="Proteomes" id="UP000188268"/>
    </source>
</evidence>
<comment type="caution">
    <text evidence="2">The sequence shown here is derived from an EMBL/GenBank/DDBJ whole genome shotgun (WGS) entry which is preliminary data.</text>
</comment>
<gene>
    <name evidence="2" type="ORF">CCACVL1_12399</name>
</gene>
<dbReference type="Proteomes" id="UP000188268">
    <property type="component" value="Unassembled WGS sequence"/>
</dbReference>
<accession>A0A1R3IFV2</accession>
<reference evidence="2 3" key="1">
    <citation type="submission" date="2013-09" db="EMBL/GenBank/DDBJ databases">
        <title>Corchorus capsularis genome sequencing.</title>
        <authorList>
            <person name="Alam M."/>
            <person name="Haque M.S."/>
            <person name="Islam M.S."/>
            <person name="Emdad E.M."/>
            <person name="Islam M.M."/>
            <person name="Ahmed B."/>
            <person name="Halim A."/>
            <person name="Hossen Q.M.M."/>
            <person name="Hossain M.Z."/>
            <person name="Ahmed R."/>
            <person name="Khan M.M."/>
            <person name="Islam R."/>
            <person name="Rashid M.M."/>
            <person name="Khan S.A."/>
            <person name="Rahman M.S."/>
            <person name="Alam M."/>
        </authorList>
    </citation>
    <scope>NUCLEOTIDE SEQUENCE [LARGE SCALE GENOMIC DNA]</scope>
    <source>
        <strain evidence="3">cv. CVL-1</strain>
        <tissue evidence="2">Whole seedling</tissue>
    </source>
</reference>
<proteinExistence type="predicted"/>
<dbReference type="AlphaFoldDB" id="A0A1R3IFV2"/>
<evidence type="ECO:0000313" key="2">
    <source>
        <dbReference type="EMBL" id="OMO81468.1"/>
    </source>
</evidence>
<protein>
    <submittedName>
        <fullName evidence="2">Uncharacterized protein</fullName>
    </submittedName>
</protein>
<keyword evidence="3" id="KW-1185">Reference proteome</keyword>
<dbReference type="EMBL" id="AWWV01010144">
    <property type="protein sequence ID" value="OMO81468.1"/>
    <property type="molecule type" value="Genomic_DNA"/>
</dbReference>
<evidence type="ECO:0000256" key="1">
    <source>
        <dbReference type="SAM" id="MobiDB-lite"/>
    </source>
</evidence>
<feature type="region of interest" description="Disordered" evidence="1">
    <location>
        <begin position="1"/>
        <end position="40"/>
    </location>
</feature>
<organism evidence="2 3">
    <name type="scientific">Corchorus capsularis</name>
    <name type="common">Jute</name>
    <dbReference type="NCBI Taxonomy" id="210143"/>
    <lineage>
        <taxon>Eukaryota</taxon>
        <taxon>Viridiplantae</taxon>
        <taxon>Streptophyta</taxon>
        <taxon>Embryophyta</taxon>
        <taxon>Tracheophyta</taxon>
        <taxon>Spermatophyta</taxon>
        <taxon>Magnoliopsida</taxon>
        <taxon>eudicotyledons</taxon>
        <taxon>Gunneridae</taxon>
        <taxon>Pentapetalae</taxon>
        <taxon>rosids</taxon>
        <taxon>malvids</taxon>
        <taxon>Malvales</taxon>
        <taxon>Malvaceae</taxon>
        <taxon>Grewioideae</taxon>
        <taxon>Apeibeae</taxon>
        <taxon>Corchorus</taxon>
    </lineage>
</organism>
<name>A0A1R3IFV2_COCAP</name>
<sequence length="40" mass="4226">MASHVASTPWKLKKQTGNRSAVAGRAGFGFGEKSPSPFSF</sequence>
<dbReference type="Gramene" id="OMO81468">
    <property type="protein sequence ID" value="OMO81468"/>
    <property type="gene ID" value="CCACVL1_12399"/>
</dbReference>